<comment type="caution">
    <text evidence="6">The sequence shown here is derived from an EMBL/GenBank/DDBJ whole genome shotgun (WGS) entry which is preliminary data.</text>
</comment>
<keyword evidence="3 5" id="KW-1133">Transmembrane helix</keyword>
<dbReference type="GO" id="GO:0005886">
    <property type="term" value="C:plasma membrane"/>
    <property type="evidence" value="ECO:0007669"/>
    <property type="project" value="TreeGrafter"/>
</dbReference>
<evidence type="ECO:0000313" key="6">
    <source>
        <dbReference type="EMBL" id="OBZ80645.1"/>
    </source>
</evidence>
<protein>
    <submittedName>
        <fullName evidence="6">Zinc-regulated transporter 2</fullName>
    </submittedName>
</protein>
<dbReference type="InParanoid" id="A0A1C7MUT5"/>
<dbReference type="Pfam" id="PF02535">
    <property type="entry name" value="Zip"/>
    <property type="match status" value="1"/>
</dbReference>
<evidence type="ECO:0000313" key="7">
    <source>
        <dbReference type="Proteomes" id="UP000093000"/>
    </source>
</evidence>
<dbReference type="InterPro" id="IPR003689">
    <property type="entry name" value="ZIP"/>
</dbReference>
<accession>A0A1C7MUT5</accession>
<name>A0A1C7MUT5_9FUNG</name>
<dbReference type="STRING" id="101091.A0A1C7MUT5"/>
<feature type="transmembrane region" description="Helical" evidence="5">
    <location>
        <begin position="77"/>
        <end position="99"/>
    </location>
</feature>
<organism evidence="6 7">
    <name type="scientific">Choanephora cucurbitarum</name>
    <dbReference type="NCBI Taxonomy" id="101091"/>
    <lineage>
        <taxon>Eukaryota</taxon>
        <taxon>Fungi</taxon>
        <taxon>Fungi incertae sedis</taxon>
        <taxon>Mucoromycota</taxon>
        <taxon>Mucoromycotina</taxon>
        <taxon>Mucoromycetes</taxon>
        <taxon>Mucorales</taxon>
        <taxon>Mucorineae</taxon>
        <taxon>Choanephoraceae</taxon>
        <taxon>Choanephoroideae</taxon>
        <taxon>Choanephora</taxon>
    </lineage>
</organism>
<dbReference type="Proteomes" id="UP000093000">
    <property type="component" value="Unassembled WGS sequence"/>
</dbReference>
<evidence type="ECO:0000256" key="4">
    <source>
        <dbReference type="ARBA" id="ARBA00023136"/>
    </source>
</evidence>
<feature type="transmembrane region" description="Helical" evidence="5">
    <location>
        <begin position="12"/>
        <end position="31"/>
    </location>
</feature>
<feature type="non-terminal residue" evidence="6">
    <location>
        <position position="1"/>
    </location>
</feature>
<evidence type="ECO:0000256" key="2">
    <source>
        <dbReference type="ARBA" id="ARBA00022692"/>
    </source>
</evidence>
<feature type="transmembrane region" description="Helical" evidence="5">
    <location>
        <begin position="119"/>
        <end position="138"/>
    </location>
</feature>
<keyword evidence="2 5" id="KW-0812">Transmembrane</keyword>
<keyword evidence="4 5" id="KW-0472">Membrane</keyword>
<evidence type="ECO:0000256" key="1">
    <source>
        <dbReference type="ARBA" id="ARBA00004141"/>
    </source>
</evidence>
<proteinExistence type="predicted"/>
<evidence type="ECO:0000256" key="5">
    <source>
        <dbReference type="SAM" id="Phobius"/>
    </source>
</evidence>
<gene>
    <name evidence="6" type="primary">ZRT2_1</name>
    <name evidence="6" type="ORF">A0J61_11306</name>
</gene>
<dbReference type="AlphaFoldDB" id="A0A1C7MUT5"/>
<dbReference type="GO" id="GO:0005385">
    <property type="term" value="F:zinc ion transmembrane transporter activity"/>
    <property type="evidence" value="ECO:0007669"/>
    <property type="project" value="TreeGrafter"/>
</dbReference>
<comment type="subcellular location">
    <subcellularLocation>
        <location evidence="1">Membrane</location>
        <topology evidence="1">Multi-pass membrane protein</topology>
    </subcellularLocation>
</comment>
<keyword evidence="7" id="KW-1185">Reference proteome</keyword>
<feature type="transmembrane region" description="Helical" evidence="5">
    <location>
        <begin position="43"/>
        <end position="65"/>
    </location>
</feature>
<dbReference type="EMBL" id="LUGH01001893">
    <property type="protein sequence ID" value="OBZ80645.1"/>
    <property type="molecule type" value="Genomic_DNA"/>
</dbReference>
<dbReference type="PANTHER" id="PTHR11040:SF44">
    <property type="entry name" value="PROTEIN ZNTC-RELATED"/>
    <property type="match status" value="1"/>
</dbReference>
<dbReference type="PANTHER" id="PTHR11040">
    <property type="entry name" value="ZINC/IRON TRANSPORTER"/>
    <property type="match status" value="1"/>
</dbReference>
<sequence>IGITLGTISEGSFQTLLIALVFHQFFEGIALGTRVNELNCKTWFKPIVMGLLFVCMTPIGVAIGIGIRSSINPPAAILAQAILDSLSAGILLYNAFVSLMSAEINQNTSFRRAPLGRKVYCFTFMYLGAALMSVLGTWA</sequence>
<evidence type="ECO:0000256" key="3">
    <source>
        <dbReference type="ARBA" id="ARBA00022989"/>
    </source>
</evidence>
<reference evidence="6 7" key="1">
    <citation type="submission" date="2016-03" db="EMBL/GenBank/DDBJ databases">
        <title>Choanephora cucurbitarum.</title>
        <authorList>
            <person name="Min B."/>
            <person name="Park H."/>
            <person name="Park J.-H."/>
            <person name="Shin H.-D."/>
            <person name="Choi I.-G."/>
        </authorList>
    </citation>
    <scope>NUCLEOTIDE SEQUENCE [LARGE SCALE GENOMIC DNA]</scope>
    <source>
        <strain evidence="6 7">KUS-F28377</strain>
    </source>
</reference>
<dbReference type="OrthoDB" id="448280at2759"/>